<dbReference type="SUPFAM" id="SSF46785">
    <property type="entry name" value="Winged helix' DNA-binding domain"/>
    <property type="match status" value="1"/>
</dbReference>
<protein>
    <submittedName>
        <fullName evidence="2">PadR family transcriptional regulator</fullName>
    </submittedName>
</protein>
<dbReference type="PANTHER" id="PTHR33169:SF24">
    <property type="entry name" value="TRANSCRIPTIONAL REGULATOR, PADR FAMILY"/>
    <property type="match status" value="1"/>
</dbReference>
<evidence type="ECO:0000313" key="2">
    <source>
        <dbReference type="EMBL" id="QKQ29531.1"/>
    </source>
</evidence>
<dbReference type="EMBL" id="CP054550">
    <property type="protein sequence ID" value="QKQ29531.1"/>
    <property type="molecule type" value="Genomic_DNA"/>
</dbReference>
<dbReference type="AlphaFoldDB" id="A0A6N0I4S5"/>
<proteinExistence type="predicted"/>
<dbReference type="InterPro" id="IPR005149">
    <property type="entry name" value="Tscrpt_reg_PadR_N"/>
</dbReference>
<sequence>MLFREDQYGYSLIQIITNKIIISEGTIYPLLRRLVKENYLESYYKPSKEGPSRKYYSITVKGNKRLHELIKEWESFTEAINSFMKENDIHE</sequence>
<organism evidence="2 3">
    <name type="scientific">Staphylococcus hominis</name>
    <dbReference type="NCBI Taxonomy" id="1290"/>
    <lineage>
        <taxon>Bacteria</taxon>
        <taxon>Bacillati</taxon>
        <taxon>Bacillota</taxon>
        <taxon>Bacilli</taxon>
        <taxon>Bacillales</taxon>
        <taxon>Staphylococcaceae</taxon>
        <taxon>Staphylococcus</taxon>
    </lineage>
</organism>
<dbReference type="Proteomes" id="UP000509636">
    <property type="component" value="Chromosome"/>
</dbReference>
<accession>A0A6N0I4S5</accession>
<dbReference type="Gene3D" id="1.10.10.10">
    <property type="entry name" value="Winged helix-like DNA-binding domain superfamily/Winged helix DNA-binding domain"/>
    <property type="match status" value="1"/>
</dbReference>
<dbReference type="InterPro" id="IPR052509">
    <property type="entry name" value="Metal_resp_DNA-bind_regulator"/>
</dbReference>
<evidence type="ECO:0000313" key="3">
    <source>
        <dbReference type="Proteomes" id="UP000509636"/>
    </source>
</evidence>
<feature type="domain" description="Transcription regulator PadR N-terminal" evidence="1">
    <location>
        <begin position="4"/>
        <end position="68"/>
    </location>
</feature>
<evidence type="ECO:0000259" key="1">
    <source>
        <dbReference type="Pfam" id="PF03551"/>
    </source>
</evidence>
<dbReference type="PANTHER" id="PTHR33169">
    <property type="entry name" value="PADR-FAMILY TRANSCRIPTIONAL REGULATOR"/>
    <property type="match status" value="1"/>
</dbReference>
<dbReference type="RefSeq" id="WP_049417560.1">
    <property type="nucleotide sequence ID" value="NZ_CP093539.1"/>
</dbReference>
<dbReference type="InterPro" id="IPR036390">
    <property type="entry name" value="WH_DNA-bd_sf"/>
</dbReference>
<dbReference type="Pfam" id="PF03551">
    <property type="entry name" value="PadR"/>
    <property type="match status" value="1"/>
</dbReference>
<name>A0A6N0I4S5_STAHO</name>
<gene>
    <name evidence="2" type="ORF">FOB69_04385</name>
</gene>
<dbReference type="InterPro" id="IPR036388">
    <property type="entry name" value="WH-like_DNA-bd_sf"/>
</dbReference>
<reference evidence="2 3" key="1">
    <citation type="submission" date="2019-09" db="EMBL/GenBank/DDBJ databases">
        <title>FDA dAtabase for Regulatory Grade micrObial Sequences (FDA-ARGOS): Supporting development and validation of Infectious Disease Dx tests.</title>
        <authorList>
            <person name="Sciortino C."/>
            <person name="Tallon L."/>
            <person name="Sadzewicz L."/>
            <person name="Vavikolanu K."/>
            <person name="Mehta A."/>
            <person name="Aluvathingal J."/>
            <person name="Nadendla S."/>
            <person name="Nandy P."/>
            <person name="Geyer C."/>
            <person name="Yan Y."/>
            <person name="Sichtig H."/>
        </authorList>
    </citation>
    <scope>NUCLEOTIDE SEQUENCE [LARGE SCALE GENOMIC DNA]</scope>
    <source>
        <strain evidence="2 3">FDAARGOS_661</strain>
    </source>
</reference>